<comment type="caution">
    <text evidence="11">The sequence shown here is derived from an EMBL/GenBank/DDBJ whole genome shotgun (WGS) entry which is preliminary data.</text>
</comment>
<keyword evidence="7 9" id="KW-0472">Membrane</keyword>
<organism evidence="11 12">
    <name type="scientific">[Roseibacterium] beibuensis</name>
    <dbReference type="NCBI Taxonomy" id="1193142"/>
    <lineage>
        <taxon>Bacteria</taxon>
        <taxon>Pseudomonadati</taxon>
        <taxon>Pseudomonadota</taxon>
        <taxon>Alphaproteobacteria</taxon>
        <taxon>Rhodobacterales</taxon>
        <taxon>Roseobacteraceae</taxon>
        <taxon>Roseicyclus</taxon>
    </lineage>
</organism>
<dbReference type="PANTHER" id="PTHR35011:SF10">
    <property type="entry name" value="TRAP TRANSPORTER SMALL PERMEASE PROTEIN"/>
    <property type="match status" value="1"/>
</dbReference>
<evidence type="ECO:0000256" key="5">
    <source>
        <dbReference type="ARBA" id="ARBA00022692"/>
    </source>
</evidence>
<evidence type="ECO:0000259" key="10">
    <source>
        <dbReference type="Pfam" id="PF04290"/>
    </source>
</evidence>
<feature type="domain" description="Tripartite ATP-independent periplasmic transporters DctQ component" evidence="10">
    <location>
        <begin position="44"/>
        <end position="175"/>
    </location>
</feature>
<comment type="similarity">
    <text evidence="8 9">Belongs to the TRAP transporter small permease family.</text>
</comment>
<evidence type="ECO:0000313" key="12">
    <source>
        <dbReference type="Proteomes" id="UP001499910"/>
    </source>
</evidence>
<evidence type="ECO:0000313" key="11">
    <source>
        <dbReference type="EMBL" id="GAA5064372.1"/>
    </source>
</evidence>
<keyword evidence="3" id="KW-1003">Cell membrane</keyword>
<dbReference type="Pfam" id="PF04290">
    <property type="entry name" value="DctQ"/>
    <property type="match status" value="1"/>
</dbReference>
<protein>
    <recommendedName>
        <fullName evidence="9">TRAP transporter small permease protein</fullName>
    </recommendedName>
</protein>
<comment type="subcellular location">
    <subcellularLocation>
        <location evidence="1 9">Cell inner membrane</location>
        <topology evidence="1 9">Multi-pass membrane protein</topology>
    </subcellularLocation>
</comment>
<dbReference type="InterPro" id="IPR007387">
    <property type="entry name" value="TRAP_DctQ"/>
</dbReference>
<evidence type="ECO:0000256" key="2">
    <source>
        <dbReference type="ARBA" id="ARBA00022448"/>
    </source>
</evidence>
<evidence type="ECO:0000256" key="8">
    <source>
        <dbReference type="ARBA" id="ARBA00038436"/>
    </source>
</evidence>
<comment type="caution">
    <text evidence="9">Lacks conserved residue(s) required for the propagation of feature annotation.</text>
</comment>
<comment type="function">
    <text evidence="9">Part of the tripartite ATP-independent periplasmic (TRAP) transport system.</text>
</comment>
<dbReference type="PANTHER" id="PTHR35011">
    <property type="entry name" value="2,3-DIKETO-L-GULONATE TRAP TRANSPORTER SMALL PERMEASE PROTEIN YIAM"/>
    <property type="match status" value="1"/>
</dbReference>
<keyword evidence="6 9" id="KW-1133">Transmembrane helix</keyword>
<gene>
    <name evidence="11" type="ORF">GCM10023209_00810</name>
</gene>
<feature type="transmembrane region" description="Helical" evidence="9">
    <location>
        <begin position="107"/>
        <end position="127"/>
    </location>
</feature>
<dbReference type="InterPro" id="IPR055348">
    <property type="entry name" value="DctQ"/>
</dbReference>
<evidence type="ECO:0000256" key="4">
    <source>
        <dbReference type="ARBA" id="ARBA00022519"/>
    </source>
</evidence>
<name>A0ABP9KUC8_9RHOB</name>
<evidence type="ECO:0000256" key="9">
    <source>
        <dbReference type="RuleBase" id="RU369079"/>
    </source>
</evidence>
<reference evidence="12" key="1">
    <citation type="journal article" date="2019" name="Int. J. Syst. Evol. Microbiol.">
        <title>The Global Catalogue of Microorganisms (GCM) 10K type strain sequencing project: providing services to taxonomists for standard genome sequencing and annotation.</title>
        <authorList>
            <consortium name="The Broad Institute Genomics Platform"/>
            <consortium name="The Broad Institute Genome Sequencing Center for Infectious Disease"/>
            <person name="Wu L."/>
            <person name="Ma J."/>
        </authorList>
    </citation>
    <scope>NUCLEOTIDE SEQUENCE [LARGE SCALE GENOMIC DNA]</scope>
    <source>
        <strain evidence="12">JCM 18015</strain>
    </source>
</reference>
<evidence type="ECO:0000256" key="3">
    <source>
        <dbReference type="ARBA" id="ARBA00022475"/>
    </source>
</evidence>
<sequence>MRRGLACALPEQIPRGGEYGPVITLAKNLSRIGNGAAILALVFMFGHIILEITLRNLFHTSTFVLDEFVGHAVSALTFLALGEALRTGTLIRVSLLHDSVPDSAKRVLEMFAMASALSVGSFALWFVGVSVLRQFERGTTSASIAQIPLWIPEALVLFGLAIFVLQALAGLIGLIFRTPQSEETV</sequence>
<keyword evidence="12" id="KW-1185">Reference proteome</keyword>
<evidence type="ECO:0000256" key="1">
    <source>
        <dbReference type="ARBA" id="ARBA00004429"/>
    </source>
</evidence>
<keyword evidence="5 9" id="KW-0812">Transmembrane</keyword>
<evidence type="ECO:0000256" key="7">
    <source>
        <dbReference type="ARBA" id="ARBA00023136"/>
    </source>
</evidence>
<keyword evidence="4 9" id="KW-0997">Cell inner membrane</keyword>
<dbReference type="Proteomes" id="UP001499910">
    <property type="component" value="Unassembled WGS sequence"/>
</dbReference>
<proteinExistence type="inferred from homology"/>
<comment type="subunit">
    <text evidence="9">The complex comprises the extracytoplasmic solute receptor protein and the two transmembrane proteins.</text>
</comment>
<keyword evidence="2 9" id="KW-0813">Transport</keyword>
<evidence type="ECO:0000256" key="6">
    <source>
        <dbReference type="ARBA" id="ARBA00022989"/>
    </source>
</evidence>
<feature type="transmembrane region" description="Helical" evidence="9">
    <location>
        <begin position="36"/>
        <end position="56"/>
    </location>
</feature>
<accession>A0ABP9KUC8</accession>
<dbReference type="EMBL" id="BAABHW010000001">
    <property type="protein sequence ID" value="GAA5064372.1"/>
    <property type="molecule type" value="Genomic_DNA"/>
</dbReference>
<feature type="transmembrane region" description="Helical" evidence="9">
    <location>
        <begin position="147"/>
        <end position="176"/>
    </location>
</feature>